<keyword evidence="4" id="KW-0833">Ubl conjugation pathway</keyword>
<dbReference type="InterPro" id="IPR017907">
    <property type="entry name" value="Znf_RING_CS"/>
</dbReference>
<proteinExistence type="predicted"/>
<dbReference type="PROSITE" id="PS00518">
    <property type="entry name" value="ZF_RING_1"/>
    <property type="match status" value="1"/>
</dbReference>
<evidence type="ECO:0000313" key="9">
    <source>
        <dbReference type="Proteomes" id="UP000050794"/>
    </source>
</evidence>
<dbReference type="GO" id="GO:0008270">
    <property type="term" value="F:zinc ion binding"/>
    <property type="evidence" value="ECO:0007669"/>
    <property type="project" value="UniProtKB-KW"/>
</dbReference>
<dbReference type="InterPro" id="IPR001841">
    <property type="entry name" value="Znf_RING"/>
</dbReference>
<dbReference type="Pfam" id="PF14634">
    <property type="entry name" value="zf-RING_5"/>
    <property type="match status" value="1"/>
</dbReference>
<evidence type="ECO:0000256" key="4">
    <source>
        <dbReference type="ARBA" id="ARBA00022786"/>
    </source>
</evidence>
<evidence type="ECO:0000256" key="5">
    <source>
        <dbReference type="ARBA" id="ARBA00022833"/>
    </source>
</evidence>
<dbReference type="AlphaFoldDB" id="A0A183U6F6"/>
<dbReference type="InterPro" id="IPR051628">
    <property type="entry name" value="LUBAC_E3_Ligases"/>
</dbReference>
<dbReference type="PANTHER" id="PTHR22770">
    <property type="entry name" value="UBIQUITIN CONJUGATING ENZYME 7 INTERACTING PROTEIN-RELATED"/>
    <property type="match status" value="1"/>
</dbReference>
<evidence type="ECO:0000259" key="7">
    <source>
        <dbReference type="PROSITE" id="PS50089"/>
    </source>
</evidence>
<evidence type="ECO:0000256" key="3">
    <source>
        <dbReference type="ARBA" id="ARBA00022771"/>
    </source>
</evidence>
<evidence type="ECO:0000256" key="1">
    <source>
        <dbReference type="ARBA" id="ARBA00004906"/>
    </source>
</evidence>
<dbReference type="Proteomes" id="UP000050794">
    <property type="component" value="Unassembled WGS sequence"/>
</dbReference>
<name>A0A183U6F6_TOXCA</name>
<sequence>MREMSDYEERATQNDFEKGWYDCEVCFDSKSGKESIKFMPCGHIFCVECVSAYYRQRLRDAAVKRLECLREGCESGATQAQLKLALSEDEYERYDSLLLAGTLDLMSD</sequence>
<organism evidence="9 10">
    <name type="scientific">Toxocara canis</name>
    <name type="common">Canine roundworm</name>
    <dbReference type="NCBI Taxonomy" id="6265"/>
    <lineage>
        <taxon>Eukaryota</taxon>
        <taxon>Metazoa</taxon>
        <taxon>Ecdysozoa</taxon>
        <taxon>Nematoda</taxon>
        <taxon>Chromadorea</taxon>
        <taxon>Rhabditida</taxon>
        <taxon>Spirurina</taxon>
        <taxon>Ascaridomorpha</taxon>
        <taxon>Ascaridoidea</taxon>
        <taxon>Toxocaridae</taxon>
        <taxon>Toxocara</taxon>
    </lineage>
</organism>
<protein>
    <submittedName>
        <fullName evidence="10">RING-type domain-containing protein</fullName>
    </submittedName>
</protein>
<evidence type="ECO:0000256" key="2">
    <source>
        <dbReference type="ARBA" id="ARBA00022723"/>
    </source>
</evidence>
<reference evidence="10" key="1">
    <citation type="submission" date="2016-06" db="UniProtKB">
        <authorList>
            <consortium name="WormBaseParasite"/>
        </authorList>
    </citation>
    <scope>IDENTIFICATION</scope>
</reference>
<keyword evidence="5" id="KW-0862">Zinc</keyword>
<keyword evidence="3 6" id="KW-0863">Zinc-finger</keyword>
<dbReference type="EMBL" id="UYWY01006207">
    <property type="protein sequence ID" value="VDM29793.1"/>
    <property type="molecule type" value="Genomic_DNA"/>
</dbReference>
<comment type="pathway">
    <text evidence="1">Protein modification; protein ubiquitination.</text>
</comment>
<keyword evidence="2" id="KW-0479">Metal-binding</keyword>
<keyword evidence="9" id="KW-1185">Reference proteome</keyword>
<dbReference type="InterPro" id="IPR013083">
    <property type="entry name" value="Znf_RING/FYVE/PHD"/>
</dbReference>
<dbReference type="SUPFAM" id="SSF57850">
    <property type="entry name" value="RING/U-box"/>
    <property type="match status" value="1"/>
</dbReference>
<dbReference type="Gene3D" id="3.30.40.10">
    <property type="entry name" value="Zinc/RING finger domain, C3HC4 (zinc finger)"/>
    <property type="match status" value="1"/>
</dbReference>
<evidence type="ECO:0000313" key="8">
    <source>
        <dbReference type="EMBL" id="VDM29793.1"/>
    </source>
</evidence>
<accession>A0A183U6F6</accession>
<gene>
    <name evidence="8" type="ORF">TCNE_LOCUS4076</name>
</gene>
<reference evidence="8 9" key="2">
    <citation type="submission" date="2018-11" db="EMBL/GenBank/DDBJ databases">
        <authorList>
            <consortium name="Pathogen Informatics"/>
        </authorList>
    </citation>
    <scope>NUCLEOTIDE SEQUENCE [LARGE SCALE GENOMIC DNA]</scope>
</reference>
<feature type="domain" description="RING-type" evidence="7">
    <location>
        <begin position="23"/>
        <end position="68"/>
    </location>
</feature>
<dbReference type="FunFam" id="3.30.40.10:FF:000137">
    <property type="entry name" value="RanBP-type and C3HC4-type zinc finger-containing protein 1"/>
    <property type="match status" value="1"/>
</dbReference>
<dbReference type="WBParaSite" id="TCNE_0000407601-mRNA-1">
    <property type="protein sequence ID" value="TCNE_0000407601-mRNA-1"/>
    <property type="gene ID" value="TCNE_0000407601"/>
</dbReference>
<dbReference type="PROSITE" id="PS50089">
    <property type="entry name" value="ZF_RING_2"/>
    <property type="match status" value="1"/>
</dbReference>
<evidence type="ECO:0000256" key="6">
    <source>
        <dbReference type="PROSITE-ProRule" id="PRU00175"/>
    </source>
</evidence>
<evidence type="ECO:0000313" key="10">
    <source>
        <dbReference type="WBParaSite" id="TCNE_0000407601-mRNA-1"/>
    </source>
</evidence>